<comment type="caution">
    <text evidence="1">The sequence shown here is derived from an EMBL/GenBank/DDBJ whole genome shotgun (WGS) entry which is preliminary data.</text>
</comment>
<keyword evidence="2" id="KW-1185">Reference proteome</keyword>
<name>A0A4R6XRN5_9GAMM</name>
<dbReference type="Gene3D" id="3.10.450.50">
    <property type="match status" value="1"/>
</dbReference>
<dbReference type="AlphaFoldDB" id="A0A4R6XRN5"/>
<dbReference type="Proteomes" id="UP000295724">
    <property type="component" value="Unassembled WGS sequence"/>
</dbReference>
<organism evidence="1 2">
    <name type="scientific">Marinicella litoralis</name>
    <dbReference type="NCBI Taxonomy" id="644220"/>
    <lineage>
        <taxon>Bacteria</taxon>
        <taxon>Pseudomonadati</taxon>
        <taxon>Pseudomonadota</taxon>
        <taxon>Gammaproteobacteria</taxon>
        <taxon>Lysobacterales</taxon>
        <taxon>Marinicellaceae</taxon>
        <taxon>Marinicella</taxon>
    </lineage>
</organism>
<accession>A0A4R6XRN5</accession>
<evidence type="ECO:0000313" key="2">
    <source>
        <dbReference type="Proteomes" id="UP000295724"/>
    </source>
</evidence>
<protein>
    <recommendedName>
        <fullName evidence="3">Ketosteroid isomerase-like protein</fullName>
    </recommendedName>
</protein>
<reference evidence="1 2" key="1">
    <citation type="submission" date="2019-03" db="EMBL/GenBank/DDBJ databases">
        <title>Genomic Encyclopedia of Type Strains, Phase IV (KMG-IV): sequencing the most valuable type-strain genomes for metagenomic binning, comparative biology and taxonomic classification.</title>
        <authorList>
            <person name="Goeker M."/>
        </authorList>
    </citation>
    <scope>NUCLEOTIDE SEQUENCE [LARGE SCALE GENOMIC DNA]</scope>
    <source>
        <strain evidence="1 2">DSM 25488</strain>
    </source>
</reference>
<dbReference type="EMBL" id="SNZB01000002">
    <property type="protein sequence ID" value="TDR22562.1"/>
    <property type="molecule type" value="Genomic_DNA"/>
</dbReference>
<dbReference type="SUPFAM" id="SSF54427">
    <property type="entry name" value="NTF2-like"/>
    <property type="match status" value="1"/>
</dbReference>
<gene>
    <name evidence="1" type="ORF">C8D91_1053</name>
</gene>
<sequence length="192" mass="21829">MMKINRDIFCHEKSGDNLAYKMLFEPLPLIGLKTPTNPNKNNMPTINRIFISTVMLVTASLALAAPSQELIQSFVTAISAANQPTTTEDDLKHYFTFMTDDVTDFHAAYGVTMSGKEGPMKNMLKNVANKRSFKVNLSDVILGSDTAVMVLNEESVYLKNGQTKNFKGRTLWVLEFNEHDKIKHIRRYLDWY</sequence>
<evidence type="ECO:0000313" key="1">
    <source>
        <dbReference type="EMBL" id="TDR22562.1"/>
    </source>
</evidence>
<proteinExistence type="predicted"/>
<dbReference type="InterPro" id="IPR032710">
    <property type="entry name" value="NTF2-like_dom_sf"/>
</dbReference>
<evidence type="ECO:0008006" key="3">
    <source>
        <dbReference type="Google" id="ProtNLM"/>
    </source>
</evidence>